<dbReference type="EMBL" id="JBBBZM010000086">
    <property type="protein sequence ID" value="KAL0634750.1"/>
    <property type="molecule type" value="Genomic_DNA"/>
</dbReference>
<dbReference type="SUPFAM" id="SSF47113">
    <property type="entry name" value="Histone-fold"/>
    <property type="match status" value="1"/>
</dbReference>
<reference evidence="1 2" key="1">
    <citation type="submission" date="2024-02" db="EMBL/GenBank/DDBJ databases">
        <title>Discinaceae phylogenomics.</title>
        <authorList>
            <person name="Dirks A.C."/>
            <person name="James T.Y."/>
        </authorList>
    </citation>
    <scope>NUCLEOTIDE SEQUENCE [LARGE SCALE GENOMIC DNA]</scope>
    <source>
        <strain evidence="1 2">ACD0624</strain>
    </source>
</reference>
<keyword evidence="2" id="KW-1185">Reference proteome</keyword>
<dbReference type="Gene3D" id="1.10.20.10">
    <property type="entry name" value="Histone, subunit A"/>
    <property type="match status" value="1"/>
</dbReference>
<dbReference type="PANTHER" id="PTHR46138">
    <property type="entry name" value="PROTEIN DR1"/>
    <property type="match status" value="1"/>
</dbReference>
<proteinExistence type="predicted"/>
<gene>
    <name evidence="1" type="primary">NCB2_1</name>
    <name evidence="1" type="ORF">Q9L58_006346</name>
</gene>
<comment type="caution">
    <text evidence="1">The sequence shown here is derived from an EMBL/GenBank/DDBJ whole genome shotgun (WGS) entry which is preliminary data.</text>
</comment>
<dbReference type="InterPro" id="IPR009072">
    <property type="entry name" value="Histone-fold"/>
</dbReference>
<organism evidence="1 2">
    <name type="scientific">Discina gigas</name>
    <dbReference type="NCBI Taxonomy" id="1032678"/>
    <lineage>
        <taxon>Eukaryota</taxon>
        <taxon>Fungi</taxon>
        <taxon>Dikarya</taxon>
        <taxon>Ascomycota</taxon>
        <taxon>Pezizomycotina</taxon>
        <taxon>Pezizomycetes</taxon>
        <taxon>Pezizales</taxon>
        <taxon>Discinaceae</taxon>
        <taxon>Discina</taxon>
    </lineage>
</organism>
<evidence type="ECO:0000313" key="2">
    <source>
        <dbReference type="Proteomes" id="UP001447188"/>
    </source>
</evidence>
<dbReference type="PANTHER" id="PTHR46138:SF1">
    <property type="entry name" value="PROTEIN DR1"/>
    <property type="match status" value="1"/>
</dbReference>
<sequence>MADEEQLECFQGTTLRLITENFGPGLTFEKDVGQLMVQMGTEFVLMISSVGYEFAEKEGMTTIAPRHIIAALVDLGYGEYVDEIEELVEALKAETKRKKEKKLERTIPSHSGFSAEELLEQQTELFCAARARLVSRTAVLALRPRTDEVSAG</sequence>
<evidence type="ECO:0000313" key="1">
    <source>
        <dbReference type="EMBL" id="KAL0634750.1"/>
    </source>
</evidence>
<dbReference type="Proteomes" id="UP001447188">
    <property type="component" value="Unassembled WGS sequence"/>
</dbReference>
<protein>
    <submittedName>
        <fullName evidence="1">Negative cofactor 2 transcription regulator complex subunit ncb2</fullName>
    </submittedName>
</protein>
<name>A0ABR3GG45_9PEZI</name>
<accession>A0ABR3GG45</accession>
<dbReference type="InterPro" id="IPR042225">
    <property type="entry name" value="Ncb2"/>
</dbReference>